<dbReference type="EMBL" id="ATHO01000156">
    <property type="protein sequence ID" value="EQB01220.1"/>
    <property type="molecule type" value="Genomic_DNA"/>
</dbReference>
<evidence type="ECO:0000313" key="3">
    <source>
        <dbReference type="EMBL" id="EQB01220.1"/>
    </source>
</evidence>
<dbReference type="PATRIC" id="fig|1329909.3.peg.3454"/>
<dbReference type="InterPro" id="IPR011234">
    <property type="entry name" value="Fumarylacetoacetase-like_C"/>
</dbReference>
<accession>T0HPG6</accession>
<dbReference type="InterPro" id="IPR050772">
    <property type="entry name" value="Hydratase-Decarb/MhpD_sf"/>
</dbReference>
<gene>
    <name evidence="3" type="ORF">L288_17950</name>
</gene>
<evidence type="ECO:0000259" key="2">
    <source>
        <dbReference type="Pfam" id="PF01557"/>
    </source>
</evidence>
<dbReference type="Gene3D" id="3.90.850.10">
    <property type="entry name" value="Fumarylacetoacetase-like, C-terminal domain"/>
    <property type="match status" value="1"/>
</dbReference>
<evidence type="ECO:0000313" key="4">
    <source>
        <dbReference type="Proteomes" id="UP000015525"/>
    </source>
</evidence>
<dbReference type="RefSeq" id="WP_021239620.1">
    <property type="nucleotide sequence ID" value="NZ_ATHO01000156.1"/>
</dbReference>
<keyword evidence="4" id="KW-1185">Reference proteome</keyword>
<dbReference type="Proteomes" id="UP000015525">
    <property type="component" value="Unassembled WGS sequence"/>
</dbReference>
<proteinExistence type="predicted"/>
<name>T0HPG6_9SPHN</name>
<dbReference type="PANTHER" id="PTHR30143:SF0">
    <property type="entry name" value="2-KETO-4-PENTENOATE HYDRATASE"/>
    <property type="match status" value="1"/>
</dbReference>
<dbReference type="SUPFAM" id="SSF56529">
    <property type="entry name" value="FAH"/>
    <property type="match status" value="1"/>
</dbReference>
<dbReference type="InterPro" id="IPR036663">
    <property type="entry name" value="Fumarylacetoacetase_C_sf"/>
</dbReference>
<sequence>MTRTLEQAAVERHGDELYDAFLNRTTVPNLRDRVAGITITDAYHIQAHFVERRVRAGEAIVGKKIGVTSRAIQEAIGVFEPDFGQLTSAMAFEDGAAIDLDSLIQPRAEAEIAFVLKRDLKGPGITATDVLRATDHVRTCFEIVDSRICGWDIKIEDTVADNASCGVYVLGEDKADPRDVDLTLAGLLVERDGEAVASGVGAAVQGSPLNSVAWLANRLGQLGIPFRAGEVILSGSLGPLLPVSDGGLLVATIGGVGSCSINFRRGGVHA</sequence>
<dbReference type="AlphaFoldDB" id="T0HPG6"/>
<comment type="caution">
    <text evidence="3">The sequence shown here is derived from an EMBL/GenBank/DDBJ whole genome shotgun (WGS) entry which is preliminary data.</text>
</comment>
<dbReference type="Pfam" id="PF01557">
    <property type="entry name" value="FAA_hydrolase"/>
    <property type="match status" value="1"/>
</dbReference>
<dbReference type="GO" id="GO:0005737">
    <property type="term" value="C:cytoplasm"/>
    <property type="evidence" value="ECO:0007669"/>
    <property type="project" value="TreeGrafter"/>
</dbReference>
<evidence type="ECO:0000256" key="1">
    <source>
        <dbReference type="ARBA" id="ARBA00023239"/>
    </source>
</evidence>
<dbReference type="GO" id="GO:0008684">
    <property type="term" value="F:2-oxopent-4-enoate hydratase activity"/>
    <property type="evidence" value="ECO:0007669"/>
    <property type="project" value="TreeGrafter"/>
</dbReference>
<dbReference type="PANTHER" id="PTHR30143">
    <property type="entry name" value="ACID HYDRATASE"/>
    <property type="match status" value="1"/>
</dbReference>
<keyword evidence="1" id="KW-0456">Lyase</keyword>
<feature type="domain" description="Fumarylacetoacetase-like C-terminal" evidence="2">
    <location>
        <begin position="96"/>
        <end position="260"/>
    </location>
</feature>
<organism evidence="3 4">
    <name type="scientific">Sphingobium quisquiliarum P25</name>
    <dbReference type="NCBI Taxonomy" id="1329909"/>
    <lineage>
        <taxon>Bacteria</taxon>
        <taxon>Pseudomonadati</taxon>
        <taxon>Pseudomonadota</taxon>
        <taxon>Alphaproteobacteria</taxon>
        <taxon>Sphingomonadales</taxon>
        <taxon>Sphingomonadaceae</taxon>
        <taxon>Sphingobium</taxon>
    </lineage>
</organism>
<protein>
    <recommendedName>
        <fullName evidence="2">Fumarylacetoacetase-like C-terminal domain-containing protein</fullName>
    </recommendedName>
</protein>
<reference evidence="3 4" key="1">
    <citation type="journal article" date="2013" name="Genome Announc.">
        <title>Draft Genome Sequence of Sphingobium quisquiliarum Strain P25T, a Novel Hexachlorocyclohexane (HCH)-Degrading Bacterium Isolated from an HCH Dumpsite.</title>
        <authorList>
            <person name="Kumar Singh A."/>
            <person name="Sangwan N."/>
            <person name="Sharma A."/>
            <person name="Gupta V."/>
            <person name="Khurana J.P."/>
            <person name="Lal R."/>
        </authorList>
    </citation>
    <scope>NUCLEOTIDE SEQUENCE [LARGE SCALE GENOMIC DNA]</scope>
    <source>
        <strain evidence="3 4">P25</strain>
    </source>
</reference>